<keyword evidence="8" id="KW-0143">Chaperone</keyword>
<evidence type="ECO:0000256" key="10">
    <source>
        <dbReference type="ARBA" id="ARBA00031484"/>
    </source>
</evidence>
<evidence type="ECO:0000256" key="3">
    <source>
        <dbReference type="ARBA" id="ARBA00022475"/>
    </source>
</evidence>
<dbReference type="Pfam" id="PF13624">
    <property type="entry name" value="SurA_N_3"/>
    <property type="match status" value="1"/>
</dbReference>
<evidence type="ECO:0000256" key="14">
    <source>
        <dbReference type="PROSITE-ProRule" id="PRU00278"/>
    </source>
</evidence>
<dbReference type="PROSITE" id="PS50198">
    <property type="entry name" value="PPIC_PPIASE_2"/>
    <property type="match status" value="1"/>
</dbReference>
<evidence type="ECO:0000256" key="4">
    <source>
        <dbReference type="ARBA" id="ARBA00022519"/>
    </source>
</evidence>
<feature type="domain" description="PpiC" evidence="16">
    <location>
        <begin position="240"/>
        <end position="356"/>
    </location>
</feature>
<dbReference type="InterPro" id="IPR027304">
    <property type="entry name" value="Trigger_fact/SurA_dom_sf"/>
</dbReference>
<proteinExistence type="inferred from homology"/>
<keyword evidence="3" id="KW-1003">Cell membrane</keyword>
<accession>A0A6N6JKM5</accession>
<evidence type="ECO:0000256" key="7">
    <source>
        <dbReference type="ARBA" id="ARBA00023136"/>
    </source>
</evidence>
<evidence type="ECO:0000256" key="11">
    <source>
        <dbReference type="ARBA" id="ARBA00038408"/>
    </source>
</evidence>
<dbReference type="InterPro" id="IPR000297">
    <property type="entry name" value="PPIase_PpiC"/>
</dbReference>
<evidence type="ECO:0000259" key="16">
    <source>
        <dbReference type="PROSITE" id="PS50198"/>
    </source>
</evidence>
<organism evidence="17 18">
    <name type="scientific">Litoreibacter roseus</name>
    <dbReference type="NCBI Taxonomy" id="2601869"/>
    <lineage>
        <taxon>Bacteria</taxon>
        <taxon>Pseudomonadati</taxon>
        <taxon>Pseudomonadota</taxon>
        <taxon>Alphaproteobacteria</taxon>
        <taxon>Rhodobacterales</taxon>
        <taxon>Roseobacteraceae</taxon>
        <taxon>Litoreibacter</taxon>
    </lineage>
</organism>
<evidence type="ECO:0000256" key="15">
    <source>
        <dbReference type="SAM" id="Phobius"/>
    </source>
</evidence>
<evidence type="ECO:0000256" key="9">
    <source>
        <dbReference type="ARBA" id="ARBA00030642"/>
    </source>
</evidence>
<comment type="similarity">
    <text evidence="11">Belongs to the PpiD chaperone family.</text>
</comment>
<dbReference type="SUPFAM" id="SSF109998">
    <property type="entry name" value="Triger factor/SurA peptide-binding domain-like"/>
    <property type="match status" value="1"/>
</dbReference>
<dbReference type="RefSeq" id="WP_159810284.1">
    <property type="nucleotide sequence ID" value="NZ_BLJE01000006.1"/>
</dbReference>
<evidence type="ECO:0000256" key="2">
    <source>
        <dbReference type="ARBA" id="ARBA00018370"/>
    </source>
</evidence>
<keyword evidence="4" id="KW-0997">Cell inner membrane</keyword>
<dbReference type="SUPFAM" id="SSF54534">
    <property type="entry name" value="FKBP-like"/>
    <property type="match status" value="1"/>
</dbReference>
<keyword evidence="14 17" id="KW-0413">Isomerase</keyword>
<evidence type="ECO:0000256" key="13">
    <source>
        <dbReference type="ARBA" id="ARBA00042775"/>
    </source>
</evidence>
<comment type="subcellular location">
    <subcellularLocation>
        <location evidence="1">Cell inner membrane</location>
        <topology evidence="1">Single-pass type II membrane protein</topology>
        <orientation evidence="1">Periplasmic side</orientation>
    </subcellularLocation>
</comment>
<comment type="caution">
    <text evidence="17">The sequence shown here is derived from an EMBL/GenBank/DDBJ whole genome shotgun (WGS) entry which is preliminary data.</text>
</comment>
<dbReference type="Gene3D" id="1.10.4030.10">
    <property type="entry name" value="Porin chaperone SurA, peptide-binding domain"/>
    <property type="match status" value="1"/>
</dbReference>
<reference evidence="17 18" key="1">
    <citation type="submission" date="2019-12" db="EMBL/GenBank/DDBJ databases">
        <title>Litoreibacter badius sp. nov., a novel bacteriochlorophyll a-containing bacterium in the genus Litoreibacter.</title>
        <authorList>
            <person name="Kanamuro M."/>
            <person name="Takabe Y."/>
            <person name="Mori K."/>
            <person name="Takaichi S."/>
            <person name="Hanada S."/>
        </authorList>
    </citation>
    <scope>NUCLEOTIDE SEQUENCE [LARGE SCALE GENOMIC DNA]</scope>
    <source>
        <strain evidence="17 18">K6</strain>
    </source>
</reference>
<evidence type="ECO:0000313" key="17">
    <source>
        <dbReference type="EMBL" id="GFE66861.1"/>
    </source>
</evidence>
<dbReference type="EMBL" id="BLJE01000006">
    <property type="protein sequence ID" value="GFE66861.1"/>
    <property type="molecule type" value="Genomic_DNA"/>
</dbReference>
<keyword evidence="5 15" id="KW-0812">Transmembrane</keyword>
<keyword evidence="7 15" id="KW-0472">Membrane</keyword>
<dbReference type="GO" id="GO:0003755">
    <property type="term" value="F:peptidyl-prolyl cis-trans isomerase activity"/>
    <property type="evidence" value="ECO:0007669"/>
    <property type="project" value="UniProtKB-KW"/>
</dbReference>
<gene>
    <name evidence="17" type="primary">ybaU</name>
    <name evidence="17" type="ORF">KIN_39350</name>
</gene>
<dbReference type="AlphaFoldDB" id="A0A6N6JKM5"/>
<dbReference type="Gene3D" id="3.10.50.40">
    <property type="match status" value="1"/>
</dbReference>
<dbReference type="PANTHER" id="PTHR47529">
    <property type="entry name" value="PEPTIDYL-PROLYL CIS-TRANS ISOMERASE D"/>
    <property type="match status" value="1"/>
</dbReference>
<evidence type="ECO:0000313" key="18">
    <source>
        <dbReference type="Proteomes" id="UP000436822"/>
    </source>
</evidence>
<keyword evidence="14" id="KW-0697">Rotamase</keyword>
<dbReference type="InterPro" id="IPR046357">
    <property type="entry name" value="PPIase_dom_sf"/>
</dbReference>
<name>A0A6N6JKM5_9RHOB</name>
<keyword evidence="6 15" id="KW-1133">Transmembrane helix</keyword>
<protein>
    <recommendedName>
        <fullName evidence="2">Parvulin-like PPIase</fullName>
    </recommendedName>
    <alternativeName>
        <fullName evidence="9">Peptidyl-prolyl cis-trans isomerase plp</fullName>
    </alternativeName>
    <alternativeName>
        <fullName evidence="12">Periplasmic chaperone PpiD</fullName>
    </alternativeName>
    <alternativeName>
        <fullName evidence="13">Periplasmic folding chaperone</fullName>
    </alternativeName>
    <alternativeName>
        <fullName evidence="10">Rotamase plp</fullName>
    </alternativeName>
</protein>
<dbReference type="InterPro" id="IPR052029">
    <property type="entry name" value="PpiD_chaperone"/>
</dbReference>
<evidence type="ECO:0000256" key="12">
    <source>
        <dbReference type="ARBA" id="ARBA00040743"/>
    </source>
</evidence>
<dbReference type="PANTHER" id="PTHR47529:SF1">
    <property type="entry name" value="PERIPLASMIC CHAPERONE PPID"/>
    <property type="match status" value="1"/>
</dbReference>
<evidence type="ECO:0000256" key="8">
    <source>
        <dbReference type="ARBA" id="ARBA00023186"/>
    </source>
</evidence>
<dbReference type="Pfam" id="PF13145">
    <property type="entry name" value="Rotamase_2"/>
    <property type="match status" value="1"/>
</dbReference>
<evidence type="ECO:0000256" key="6">
    <source>
        <dbReference type="ARBA" id="ARBA00022989"/>
    </source>
</evidence>
<dbReference type="GO" id="GO:0005886">
    <property type="term" value="C:plasma membrane"/>
    <property type="evidence" value="ECO:0007669"/>
    <property type="project" value="UniProtKB-SubCell"/>
</dbReference>
<dbReference type="Proteomes" id="UP000436822">
    <property type="component" value="Unassembled WGS sequence"/>
</dbReference>
<evidence type="ECO:0000256" key="5">
    <source>
        <dbReference type="ARBA" id="ARBA00022692"/>
    </source>
</evidence>
<feature type="transmembrane region" description="Helical" evidence="15">
    <location>
        <begin position="16"/>
        <end position="37"/>
    </location>
</feature>
<keyword evidence="18" id="KW-1185">Reference proteome</keyword>
<evidence type="ECO:0000256" key="1">
    <source>
        <dbReference type="ARBA" id="ARBA00004382"/>
    </source>
</evidence>
<sequence>MATDTGKPKGKSASKAFVWVILVLLILGLAGFGASGLGGTISSVGSVGQTKISVDQYVGALRQEIALTQQQIGQPVSAADIQALGIDRRARSRLVADATLIEETRVMGLSVGDEEVRRQLELVPQLQGPGGGFDRDAYEFALQQNNLTPREFEDNLRNAAARDLLQQAVAGGLTANPTHAQTLYEFIGERRGFTWAPLGADLLDTPNDEPTDADLSEYYEENSDRFERPEIRRITYAWLTPEMLLPEVNVPEEELRAIYEDRESEYSQPARRLVERLGFSDVEAAADAKARIEAGETTFEVLVEERGLTLNDVNQGEVARSDLASPVADAVFGLTEPGLTDPIETSFGPALYRVNAVLEATSRSFEDVRDELLAETSLDSARRAIEGEVEAIDDLLAGGVTLEELATETDMQVETIDYSADSTARISGYAEFRRAATQAREDDFPEVIGLSDGSIFAMRLDEIVPPTVPPLDEIRDDVAEAWNTTQTRTRLEELATSFVDRLEAGESFEDLGLEPRVEAETSRMSTLAGAPSTLVSLIFGATDTGPLVAADQTQVALVNLTNIGEPDPDDPLAQGFLAQFNQQASQSLASDVFQIFGDAVRARHEVSIDAAAVALIERQLAEGSAPR</sequence>
<dbReference type="OrthoDB" id="9768393at2"/>